<sequence length="452" mass="50018">MPVASPTLATGSVDRRKWTPEEDALLTQAMSRFQHTKEIRWTEIAAQIPERSAKACRKRWVNGLNDRLKKGSWTHEEDRRLREGVALLSSDWARIADLVGQRSGDQCSKRWREVLDPAINKSSWTAEEDRLLIELFHKHGSAWQVISTNFCNRRALQCRNRCCKLLSLHSYPRARKSVSDTNPKDTRISSLPSQSFSSPGVSPTSPSFFEPSNHSPTPWSTSSIDSHTMQCPIEPNSPPCWMPNSMHSMPFQGAAQHALHSNLAPEASFLNMKVPSCAESIEVPSDFGESGNLLLEQWRKVQGFSSSIRRKDPPSALDLSHSTYQPVAQHDAYPSPLVNTVSPSLCSSISTSPTTPSVADHRSAHGLMPSPMEQAFNGQAIDGMQLPAPIPSIPSEKDYNSLSWQVFCDNLVALQASHNIACENPLGAGWQPPALGQSNGIDSFSWLTESRS</sequence>
<reference evidence="8" key="1">
    <citation type="submission" date="2023-02" db="EMBL/GenBank/DDBJ databases">
        <title>Mating type loci evolution in Malassezia.</title>
        <authorList>
            <person name="Coelho M.A."/>
        </authorList>
    </citation>
    <scope>NUCLEOTIDE SEQUENCE</scope>
    <source>
        <strain evidence="8">CBS 14136</strain>
    </source>
</reference>
<proteinExistence type="predicted"/>
<keyword evidence="1" id="KW-0805">Transcription regulation</keyword>
<dbReference type="InterPro" id="IPR017930">
    <property type="entry name" value="Myb_dom"/>
</dbReference>
<dbReference type="EMBL" id="CP118375">
    <property type="protein sequence ID" value="WFD41553.1"/>
    <property type="molecule type" value="Genomic_DNA"/>
</dbReference>
<dbReference type="GO" id="GO:0019185">
    <property type="term" value="C:snRNA-activating protein complex"/>
    <property type="evidence" value="ECO:0007669"/>
    <property type="project" value="TreeGrafter"/>
</dbReference>
<dbReference type="PANTHER" id="PTHR46621:SF1">
    <property type="entry name" value="SNRNA-ACTIVATING PROTEIN COMPLEX SUBUNIT 4"/>
    <property type="match status" value="1"/>
</dbReference>
<dbReference type="GO" id="GO:0042795">
    <property type="term" value="P:snRNA transcription by RNA polymerase II"/>
    <property type="evidence" value="ECO:0007669"/>
    <property type="project" value="TreeGrafter"/>
</dbReference>
<dbReference type="Pfam" id="PF13921">
    <property type="entry name" value="Myb_DNA-bind_6"/>
    <property type="match status" value="1"/>
</dbReference>
<evidence type="ECO:0000313" key="9">
    <source>
        <dbReference type="Proteomes" id="UP001214628"/>
    </source>
</evidence>
<organism evidence="8 9">
    <name type="scientific">Malassezia psittaci</name>
    <dbReference type="NCBI Taxonomy" id="1821823"/>
    <lineage>
        <taxon>Eukaryota</taxon>
        <taxon>Fungi</taxon>
        <taxon>Dikarya</taxon>
        <taxon>Basidiomycota</taxon>
        <taxon>Ustilaginomycotina</taxon>
        <taxon>Malasseziomycetes</taxon>
        <taxon>Malasseziales</taxon>
        <taxon>Malasseziaceae</taxon>
        <taxon>Malassezia</taxon>
    </lineage>
</organism>
<evidence type="ECO:0000313" key="8">
    <source>
        <dbReference type="EMBL" id="WFD41553.1"/>
    </source>
</evidence>
<dbReference type="GO" id="GO:0042796">
    <property type="term" value="P:snRNA transcription by RNA polymerase III"/>
    <property type="evidence" value="ECO:0007669"/>
    <property type="project" value="TreeGrafter"/>
</dbReference>
<dbReference type="Pfam" id="PF00249">
    <property type="entry name" value="Myb_DNA-binding"/>
    <property type="match status" value="1"/>
</dbReference>
<dbReference type="PROSITE" id="PS51294">
    <property type="entry name" value="HTH_MYB"/>
    <property type="match status" value="3"/>
</dbReference>
<dbReference type="GO" id="GO:0000978">
    <property type="term" value="F:RNA polymerase II cis-regulatory region sequence-specific DNA binding"/>
    <property type="evidence" value="ECO:0007669"/>
    <property type="project" value="TreeGrafter"/>
</dbReference>
<evidence type="ECO:0000256" key="2">
    <source>
        <dbReference type="ARBA" id="ARBA00023125"/>
    </source>
</evidence>
<keyword evidence="2" id="KW-0238">DNA-binding</keyword>
<evidence type="ECO:0000256" key="3">
    <source>
        <dbReference type="ARBA" id="ARBA00023163"/>
    </source>
</evidence>
<keyword evidence="4" id="KW-0539">Nucleus</keyword>
<dbReference type="Proteomes" id="UP001214628">
    <property type="component" value="Chromosome 1"/>
</dbReference>
<feature type="domain" description="HTH myb-type" evidence="7">
    <location>
        <begin position="120"/>
        <end position="170"/>
    </location>
</feature>
<evidence type="ECO:0000259" key="6">
    <source>
        <dbReference type="PROSITE" id="PS50090"/>
    </source>
</evidence>
<dbReference type="SMART" id="SM00717">
    <property type="entry name" value="SANT"/>
    <property type="match status" value="3"/>
</dbReference>
<keyword evidence="9" id="KW-1185">Reference proteome</keyword>
<feature type="domain" description="Myb-like" evidence="6">
    <location>
        <begin position="65"/>
        <end position="115"/>
    </location>
</feature>
<evidence type="ECO:0000256" key="1">
    <source>
        <dbReference type="ARBA" id="ARBA00023015"/>
    </source>
</evidence>
<dbReference type="InterPro" id="IPR051575">
    <property type="entry name" value="Myb-like_DNA-bd"/>
</dbReference>
<dbReference type="AlphaFoldDB" id="A0AAF0F2T6"/>
<dbReference type="SUPFAM" id="SSF46689">
    <property type="entry name" value="Homeodomain-like"/>
    <property type="match status" value="2"/>
</dbReference>
<dbReference type="InterPro" id="IPR001005">
    <property type="entry name" value="SANT/Myb"/>
</dbReference>
<feature type="domain" description="HTH myb-type" evidence="7">
    <location>
        <begin position="10"/>
        <end position="60"/>
    </location>
</feature>
<feature type="domain" description="HTH myb-type" evidence="7">
    <location>
        <begin position="65"/>
        <end position="119"/>
    </location>
</feature>
<dbReference type="PANTHER" id="PTHR46621">
    <property type="entry name" value="SNRNA-ACTIVATING PROTEIN COMPLEX SUBUNIT 4"/>
    <property type="match status" value="1"/>
</dbReference>
<evidence type="ECO:0000256" key="5">
    <source>
        <dbReference type="SAM" id="MobiDB-lite"/>
    </source>
</evidence>
<protein>
    <submittedName>
        <fullName evidence="8">Uncharacterized protein</fullName>
    </submittedName>
</protein>
<feature type="region of interest" description="Disordered" evidence="5">
    <location>
        <begin position="175"/>
        <end position="225"/>
    </location>
</feature>
<dbReference type="Gene3D" id="1.10.10.60">
    <property type="entry name" value="Homeodomain-like"/>
    <property type="match status" value="3"/>
</dbReference>
<feature type="compositionally biased region" description="Polar residues" evidence="5">
    <location>
        <begin position="210"/>
        <end position="225"/>
    </location>
</feature>
<feature type="domain" description="Myb-like" evidence="6">
    <location>
        <begin position="116"/>
        <end position="166"/>
    </location>
</feature>
<feature type="compositionally biased region" description="Low complexity" evidence="5">
    <location>
        <begin position="189"/>
        <end position="207"/>
    </location>
</feature>
<dbReference type="CDD" id="cd00167">
    <property type="entry name" value="SANT"/>
    <property type="match status" value="3"/>
</dbReference>
<feature type="domain" description="Myb-like" evidence="6">
    <location>
        <begin position="10"/>
        <end position="64"/>
    </location>
</feature>
<dbReference type="InterPro" id="IPR009057">
    <property type="entry name" value="Homeodomain-like_sf"/>
</dbReference>
<evidence type="ECO:0000256" key="4">
    <source>
        <dbReference type="ARBA" id="ARBA00023242"/>
    </source>
</evidence>
<dbReference type="PROSITE" id="PS50090">
    <property type="entry name" value="MYB_LIKE"/>
    <property type="match status" value="3"/>
</dbReference>
<gene>
    <name evidence="8" type="ORF">MPSI1_000184</name>
</gene>
<keyword evidence="3" id="KW-0804">Transcription</keyword>
<evidence type="ECO:0000259" key="7">
    <source>
        <dbReference type="PROSITE" id="PS51294"/>
    </source>
</evidence>
<dbReference type="GO" id="GO:0001006">
    <property type="term" value="F:RNA polymerase III type 3 promoter sequence-specific DNA binding"/>
    <property type="evidence" value="ECO:0007669"/>
    <property type="project" value="TreeGrafter"/>
</dbReference>
<name>A0AAF0F2T6_9BASI</name>
<accession>A0AAF0F2T6</accession>